<dbReference type="OrthoDB" id="8771740at2"/>
<dbReference type="Proteomes" id="UP000008888">
    <property type="component" value="Chromosome"/>
</dbReference>
<gene>
    <name evidence="1" type="ordered locus">Metme_3550</name>
</gene>
<dbReference type="KEGG" id="mmt:Metme_3550"/>
<reference key="2">
    <citation type="submission" date="2011-05" db="EMBL/GenBank/DDBJ databases">
        <title>Complete genome sequence of the aerobic marine methanotroph Methylomonas methanica MC09.</title>
        <authorList>
            <person name="Boden R."/>
            <person name="Cunliffe M."/>
            <person name="Scanlan J."/>
            <person name="Moussard H."/>
            <person name="Kits K.D."/>
            <person name="Klotz M."/>
            <person name="Jetten M."/>
            <person name="Vuilleumier S."/>
            <person name="Han J."/>
            <person name="Peters L."/>
            <person name="Mikhailova N."/>
            <person name="Teshima H."/>
            <person name="Tapia R."/>
            <person name="Kyrpides N."/>
            <person name="Ivanova N."/>
            <person name="Pagani I."/>
            <person name="Cheng J.-F."/>
            <person name="Goodwin L."/>
            <person name="Han C."/>
            <person name="Hauser L."/>
            <person name="Land M."/>
            <person name="Lapidus A."/>
            <person name="Lucas S."/>
            <person name="Pitluck S."/>
            <person name="Woyke T."/>
            <person name="Stein L.Y."/>
            <person name="Murrell C."/>
        </authorList>
    </citation>
    <scope>NUCLEOTIDE SEQUENCE</scope>
    <source>
        <strain>MC09</strain>
    </source>
</reference>
<evidence type="ECO:0000313" key="1">
    <source>
        <dbReference type="EMBL" id="AEG01915.1"/>
    </source>
</evidence>
<evidence type="ECO:0000313" key="2">
    <source>
        <dbReference type="Proteomes" id="UP000008888"/>
    </source>
</evidence>
<dbReference type="HOGENOM" id="CLU_899474_0_0_6"/>
<sequence>MSSNHLKTFSLATIGILPMICKIASADLNDIISSNSQIGVQFVTTDIDYTETSKEGIKVDTERGFIPGFGVSLSVMKNLIFGNDYFAFQFSQVHGDTNYVGSSTVPIPFLLNANTNSSYGSLTQDNRASLIDFSGRFGKGFELTETLLVTPYVEIGHHNWNRKIISTTPTPAIAAVPGSLGNTEDYNNYYYAFGSMLQFSPVHNLVLTANAMVGSTFSSTMKSSGVTQQIVTAIGPNGEAGTVNLGSSVFYKVGLAFDYALYKNFHVNAGAEYVGFDYGRSIMTGPQASYYEPDSQTNYTTVKAGIGYAF</sequence>
<dbReference type="eggNOG" id="COG3637">
    <property type="taxonomic scope" value="Bacteria"/>
</dbReference>
<accession>G0A7S2</accession>
<keyword evidence="2" id="KW-1185">Reference proteome</keyword>
<name>G0A7S2_METMM</name>
<dbReference type="AlphaFoldDB" id="G0A7S2"/>
<reference evidence="1 2" key="1">
    <citation type="journal article" date="2011" name="J. Bacteriol.">
        <title>Complete Genome Sequence of the Aerobic Marine Methanotroph Methylomonas methanica MC09.</title>
        <authorList>
            <person name="Boden R."/>
            <person name="Cunliffe M."/>
            <person name="Scanlan J."/>
            <person name="Moussard H."/>
            <person name="Kits K.D."/>
            <person name="Klotz M.G."/>
            <person name="Jetten M.S."/>
            <person name="Vuilleumier S."/>
            <person name="Han J."/>
            <person name="Peters L."/>
            <person name="Mikhailova N."/>
            <person name="Teshima H."/>
            <person name="Tapia R."/>
            <person name="Kyrpides N."/>
            <person name="Ivanova N."/>
            <person name="Pagani I."/>
            <person name="Cheng J.F."/>
            <person name="Goodwin L."/>
            <person name="Han C."/>
            <person name="Hauser L."/>
            <person name="Land M.L."/>
            <person name="Lapidus A."/>
            <person name="Lucas S."/>
            <person name="Pitluck S."/>
            <person name="Woyke T."/>
            <person name="Stein L."/>
            <person name="Murrell J.C."/>
        </authorList>
    </citation>
    <scope>NUCLEOTIDE SEQUENCE [LARGE SCALE GENOMIC DNA]</scope>
    <source>
        <strain evidence="1 2">MC09</strain>
    </source>
</reference>
<organism evidence="1 2">
    <name type="scientific">Methylomonas methanica (strain DSM 25384 / MC09)</name>
    <dbReference type="NCBI Taxonomy" id="857087"/>
    <lineage>
        <taxon>Bacteria</taxon>
        <taxon>Pseudomonadati</taxon>
        <taxon>Pseudomonadota</taxon>
        <taxon>Gammaproteobacteria</taxon>
        <taxon>Methylococcales</taxon>
        <taxon>Methylococcaceae</taxon>
        <taxon>Methylomonas</taxon>
    </lineage>
</organism>
<proteinExistence type="predicted"/>
<dbReference type="STRING" id="857087.Metme_3550"/>
<dbReference type="RefSeq" id="WP_013820137.1">
    <property type="nucleotide sequence ID" value="NC_015572.1"/>
</dbReference>
<protein>
    <submittedName>
        <fullName evidence="1">Uncharacterized protein</fullName>
    </submittedName>
</protein>
<reference evidence="2" key="3">
    <citation type="submission" date="2011-05" db="EMBL/GenBank/DDBJ databases">
        <title>Complete sequence of Methylomonas methanica MC09.</title>
        <authorList>
            <consortium name="US DOE Joint Genome Institute"/>
            <person name="Lucas S."/>
            <person name="Han J."/>
            <person name="Lapidus A."/>
            <person name="Cheng J.-F."/>
            <person name="Goodwin L."/>
            <person name="Pitluck S."/>
            <person name="Peters L."/>
            <person name="Mikhailova N."/>
            <person name="Teshima H."/>
            <person name="Han C."/>
            <person name="Tapia R."/>
            <person name="Land M."/>
            <person name="Hauser L."/>
            <person name="Kyrpides N."/>
            <person name="Ivanova N."/>
            <person name="Pagani I."/>
            <person name="Stein L."/>
            <person name="Woyke T."/>
        </authorList>
    </citation>
    <scope>NUCLEOTIDE SEQUENCE [LARGE SCALE GENOMIC DNA]</scope>
    <source>
        <strain evidence="2">MC09</strain>
    </source>
</reference>
<dbReference type="EMBL" id="CP002738">
    <property type="protein sequence ID" value="AEG01915.1"/>
    <property type="molecule type" value="Genomic_DNA"/>
</dbReference>